<keyword evidence="2" id="KW-0805">Transcription regulation</keyword>
<feature type="coiled-coil region" evidence="5">
    <location>
        <begin position="77"/>
        <end position="104"/>
    </location>
</feature>
<evidence type="ECO:0000259" key="6">
    <source>
        <dbReference type="PROSITE" id="PS50937"/>
    </source>
</evidence>
<evidence type="ECO:0000256" key="2">
    <source>
        <dbReference type="ARBA" id="ARBA00023015"/>
    </source>
</evidence>
<dbReference type="GeneID" id="303304485"/>
<evidence type="ECO:0000256" key="1">
    <source>
        <dbReference type="ARBA" id="ARBA00022491"/>
    </source>
</evidence>
<keyword evidence="4" id="KW-0804">Transcription</keyword>
<dbReference type="SUPFAM" id="SSF89082">
    <property type="entry name" value="Antibiotic binding domain of TipA-like multidrug resistance regulators"/>
    <property type="match status" value="1"/>
</dbReference>
<keyword evidence="8" id="KW-1185">Reference proteome</keyword>
<evidence type="ECO:0000313" key="7">
    <source>
        <dbReference type="EMBL" id="GGJ62163.1"/>
    </source>
</evidence>
<gene>
    <name evidence="7" type="ORF">GCM10007173_21300</name>
</gene>
<dbReference type="InterPro" id="IPR036244">
    <property type="entry name" value="TipA-like_antibiotic-bd"/>
</dbReference>
<evidence type="ECO:0000256" key="3">
    <source>
        <dbReference type="ARBA" id="ARBA00023125"/>
    </source>
</evidence>
<dbReference type="InterPro" id="IPR047057">
    <property type="entry name" value="MerR_fam"/>
</dbReference>
<dbReference type="Gene3D" id="1.10.490.50">
    <property type="entry name" value="Antibiotic binding domain of TipA-like multidrug resistance regulators"/>
    <property type="match status" value="1"/>
</dbReference>
<dbReference type="SUPFAM" id="SSF46955">
    <property type="entry name" value="Putative DNA-binding domain"/>
    <property type="match status" value="1"/>
</dbReference>
<organism evidence="7 8">
    <name type="scientific">Glutamicibacter ardleyensis</name>
    <dbReference type="NCBI Taxonomy" id="225894"/>
    <lineage>
        <taxon>Bacteria</taxon>
        <taxon>Bacillati</taxon>
        <taxon>Actinomycetota</taxon>
        <taxon>Actinomycetes</taxon>
        <taxon>Micrococcales</taxon>
        <taxon>Micrococcaceae</taxon>
        <taxon>Glutamicibacter</taxon>
    </lineage>
</organism>
<sequence length="249" mass="28281">MPEWPIKDVARATGLTSRTLRHYEQIGLLHPSRVAHNGYRFYGETELSRLYRILSLRALELPLAAIHKVLEDDETLAQAITSHLALLEERRDRINQQITAVQHTLDAVTKGKSMTIKDIFDGFDQSQYEAEVRGRWGDDAWERSAERREKMSKEQIQADSERSVDLTTALREAAVAGVDPSGARFQSLIAAHHRWVTEYWAGRVPDRTAYTGLSELYVADARFAATYGGQQNAEAIREAMQIWIEANLD</sequence>
<comment type="caution">
    <text evidence="7">The sequence shown here is derived from an EMBL/GenBank/DDBJ whole genome shotgun (WGS) entry which is preliminary data.</text>
</comment>
<dbReference type="Proteomes" id="UP000606115">
    <property type="component" value="Unassembled WGS sequence"/>
</dbReference>
<dbReference type="EMBL" id="BMKX01000004">
    <property type="protein sequence ID" value="GGJ62163.1"/>
    <property type="molecule type" value="Genomic_DNA"/>
</dbReference>
<dbReference type="CDD" id="cd01106">
    <property type="entry name" value="HTH_TipAL-Mta"/>
    <property type="match status" value="1"/>
</dbReference>
<dbReference type="RefSeq" id="WP_188685616.1">
    <property type="nucleotide sequence ID" value="NZ_BMKX01000004.1"/>
</dbReference>
<dbReference type="InterPro" id="IPR009061">
    <property type="entry name" value="DNA-bd_dom_put_sf"/>
</dbReference>
<keyword evidence="3" id="KW-0238">DNA-binding</keyword>
<dbReference type="SMART" id="SM00422">
    <property type="entry name" value="HTH_MERR"/>
    <property type="match status" value="1"/>
</dbReference>
<dbReference type="PROSITE" id="PS50937">
    <property type="entry name" value="HTH_MERR_2"/>
    <property type="match status" value="1"/>
</dbReference>
<dbReference type="InterPro" id="IPR012925">
    <property type="entry name" value="TipAS_dom"/>
</dbReference>
<keyword evidence="1" id="KW-0678">Repressor</keyword>
<evidence type="ECO:0000256" key="4">
    <source>
        <dbReference type="ARBA" id="ARBA00023163"/>
    </source>
</evidence>
<evidence type="ECO:0000313" key="8">
    <source>
        <dbReference type="Proteomes" id="UP000606115"/>
    </source>
</evidence>
<name>A0ABQ2DLI2_9MICC</name>
<protein>
    <submittedName>
        <fullName evidence="7">MerR family transcriptional regulator</fullName>
    </submittedName>
</protein>
<dbReference type="Pfam" id="PF07739">
    <property type="entry name" value="TipAS"/>
    <property type="match status" value="1"/>
</dbReference>
<dbReference type="Pfam" id="PF13411">
    <property type="entry name" value="MerR_1"/>
    <property type="match status" value="1"/>
</dbReference>
<accession>A0ABQ2DLI2</accession>
<dbReference type="PANTHER" id="PTHR30204:SF69">
    <property type="entry name" value="MERR-FAMILY TRANSCRIPTIONAL REGULATOR"/>
    <property type="match status" value="1"/>
</dbReference>
<dbReference type="InterPro" id="IPR000551">
    <property type="entry name" value="MerR-type_HTH_dom"/>
</dbReference>
<dbReference type="Gene3D" id="1.10.1660.10">
    <property type="match status" value="1"/>
</dbReference>
<feature type="domain" description="HTH merR-type" evidence="6">
    <location>
        <begin position="3"/>
        <end position="72"/>
    </location>
</feature>
<reference evidence="8" key="1">
    <citation type="journal article" date="2019" name="Int. J. Syst. Evol. Microbiol.">
        <title>The Global Catalogue of Microorganisms (GCM) 10K type strain sequencing project: providing services to taxonomists for standard genome sequencing and annotation.</title>
        <authorList>
            <consortium name="The Broad Institute Genomics Platform"/>
            <consortium name="The Broad Institute Genome Sequencing Center for Infectious Disease"/>
            <person name="Wu L."/>
            <person name="Ma J."/>
        </authorList>
    </citation>
    <scope>NUCLEOTIDE SEQUENCE [LARGE SCALE GENOMIC DNA]</scope>
    <source>
        <strain evidence="8">CGMCC 1.3685</strain>
    </source>
</reference>
<keyword evidence="5" id="KW-0175">Coiled coil</keyword>
<dbReference type="PANTHER" id="PTHR30204">
    <property type="entry name" value="REDOX-CYCLING DRUG-SENSING TRANSCRIPTIONAL ACTIVATOR SOXR"/>
    <property type="match status" value="1"/>
</dbReference>
<evidence type="ECO:0000256" key="5">
    <source>
        <dbReference type="SAM" id="Coils"/>
    </source>
</evidence>
<proteinExistence type="predicted"/>